<protein>
    <submittedName>
        <fullName evidence="11">Uncharacterized protein</fullName>
    </submittedName>
</protein>
<dbReference type="Proteomes" id="UP000005239">
    <property type="component" value="Unassembled WGS sequence"/>
</dbReference>
<evidence type="ECO:0000256" key="2">
    <source>
        <dbReference type="ARBA" id="ARBA00006513"/>
    </source>
</evidence>
<evidence type="ECO:0000256" key="4">
    <source>
        <dbReference type="ARBA" id="ARBA00022475"/>
    </source>
</evidence>
<comment type="subcellular location">
    <subcellularLocation>
        <location evidence="1">Cell membrane</location>
        <topology evidence="1">Multi-pass membrane protein</topology>
    </subcellularLocation>
</comment>
<evidence type="ECO:0000256" key="1">
    <source>
        <dbReference type="ARBA" id="ARBA00004651"/>
    </source>
</evidence>
<evidence type="ECO:0000313" key="12">
    <source>
        <dbReference type="Proteomes" id="UP000005239"/>
    </source>
</evidence>
<keyword evidence="6" id="KW-0375">Hydrogen ion transport</keyword>
<dbReference type="Pfam" id="PF03189">
    <property type="entry name" value="Otopetrin"/>
    <property type="match status" value="2"/>
</dbReference>
<keyword evidence="8" id="KW-0406">Ion transport</keyword>
<keyword evidence="10" id="KW-0407">Ion channel</keyword>
<keyword evidence="12" id="KW-1185">Reference proteome</keyword>
<keyword evidence="9" id="KW-0472">Membrane</keyword>
<dbReference type="GO" id="GO:0015252">
    <property type="term" value="F:proton channel activity"/>
    <property type="evidence" value="ECO:0000318"/>
    <property type="project" value="GO_Central"/>
</dbReference>
<organism evidence="11 12">
    <name type="scientific">Pristionchus pacificus</name>
    <name type="common">Parasitic nematode worm</name>
    <dbReference type="NCBI Taxonomy" id="54126"/>
    <lineage>
        <taxon>Eukaryota</taxon>
        <taxon>Metazoa</taxon>
        <taxon>Ecdysozoa</taxon>
        <taxon>Nematoda</taxon>
        <taxon>Chromadorea</taxon>
        <taxon>Rhabditida</taxon>
        <taxon>Rhabditina</taxon>
        <taxon>Diplogasteromorpha</taxon>
        <taxon>Diplogasteroidea</taxon>
        <taxon>Neodiplogasteridae</taxon>
        <taxon>Pristionchus</taxon>
    </lineage>
</organism>
<accession>A0A8R1YQ77</accession>
<sequence length="243" mass="27498">MQVLLIFEATSVARNALLDIKLAEFMHTCIVEYSIICAGVALVFWANCGVRDDGYAPRMRKINILRVDCFAIVLLLFTLLSILLHTSFTSDPHTRHIIFLSADIFSSGVAISVCCYAFWKMRVLAFNAVRAKDDDRGIIAFPNHINIHALAILLFVSSILCVIQVTLRSALIMIGNRLVLDTDNPKTIRYKPGKQVISVLLIANVAMFFINIFSMLRRFHSSVCFAEIWKTTFKVQRARARRI</sequence>
<keyword evidence="5" id="KW-0812">Transmembrane</keyword>
<evidence type="ECO:0000256" key="10">
    <source>
        <dbReference type="ARBA" id="ARBA00023303"/>
    </source>
</evidence>
<dbReference type="OrthoDB" id="6429739at2759"/>
<keyword evidence="3" id="KW-0813">Transport</keyword>
<dbReference type="EnsemblMetazoa" id="PPA34497.1">
    <property type="protein sequence ID" value="PPA34497.1"/>
    <property type="gene ID" value="WBGene00272866"/>
</dbReference>
<evidence type="ECO:0000256" key="9">
    <source>
        <dbReference type="ARBA" id="ARBA00023136"/>
    </source>
</evidence>
<reference evidence="12" key="1">
    <citation type="journal article" date="2008" name="Nat. Genet.">
        <title>The Pristionchus pacificus genome provides a unique perspective on nematode lifestyle and parasitism.</title>
        <authorList>
            <person name="Dieterich C."/>
            <person name="Clifton S.W."/>
            <person name="Schuster L.N."/>
            <person name="Chinwalla A."/>
            <person name="Delehaunty K."/>
            <person name="Dinkelacker I."/>
            <person name="Fulton L."/>
            <person name="Fulton R."/>
            <person name="Godfrey J."/>
            <person name="Minx P."/>
            <person name="Mitreva M."/>
            <person name="Roeseler W."/>
            <person name="Tian H."/>
            <person name="Witte H."/>
            <person name="Yang S.P."/>
            <person name="Wilson R.K."/>
            <person name="Sommer R.J."/>
        </authorList>
    </citation>
    <scope>NUCLEOTIDE SEQUENCE [LARGE SCALE GENOMIC DNA]</scope>
    <source>
        <strain evidence="12">PS312</strain>
    </source>
</reference>
<dbReference type="GO" id="GO:1902600">
    <property type="term" value="P:proton transmembrane transport"/>
    <property type="evidence" value="ECO:0000318"/>
    <property type="project" value="GO_Central"/>
</dbReference>
<dbReference type="AlphaFoldDB" id="A0A2A6BWA6"/>
<reference evidence="11" key="2">
    <citation type="submission" date="2022-06" db="UniProtKB">
        <authorList>
            <consortium name="EnsemblMetazoa"/>
        </authorList>
    </citation>
    <scope>IDENTIFICATION</scope>
    <source>
        <strain evidence="11">PS312</strain>
    </source>
</reference>
<evidence type="ECO:0000313" key="11">
    <source>
        <dbReference type="EnsemblMetazoa" id="PPA34497.1"/>
    </source>
</evidence>
<dbReference type="PANTHER" id="PTHR21522">
    <property type="entry name" value="PROTON CHANNEL OTOP"/>
    <property type="match status" value="1"/>
</dbReference>
<evidence type="ECO:0000256" key="7">
    <source>
        <dbReference type="ARBA" id="ARBA00022989"/>
    </source>
</evidence>
<keyword evidence="4" id="KW-1003">Cell membrane</keyword>
<proteinExistence type="inferred from homology"/>
<evidence type="ECO:0000256" key="6">
    <source>
        <dbReference type="ARBA" id="ARBA00022781"/>
    </source>
</evidence>
<dbReference type="PANTHER" id="PTHR21522:SF32">
    <property type="entry name" value="OTOPETRIN-2"/>
    <property type="match status" value="1"/>
</dbReference>
<keyword evidence="7" id="KW-1133">Transmembrane helix</keyword>
<dbReference type="GO" id="GO:0005886">
    <property type="term" value="C:plasma membrane"/>
    <property type="evidence" value="ECO:0000318"/>
    <property type="project" value="GO_Central"/>
</dbReference>
<name>A0A2A6BWA6_PRIPA</name>
<accession>A0A2A6BWA6</accession>
<evidence type="ECO:0000256" key="3">
    <source>
        <dbReference type="ARBA" id="ARBA00022448"/>
    </source>
</evidence>
<evidence type="ECO:0000256" key="8">
    <source>
        <dbReference type="ARBA" id="ARBA00023065"/>
    </source>
</evidence>
<dbReference type="InterPro" id="IPR004878">
    <property type="entry name" value="Otopetrin"/>
</dbReference>
<evidence type="ECO:0000256" key="5">
    <source>
        <dbReference type="ARBA" id="ARBA00022692"/>
    </source>
</evidence>
<comment type="similarity">
    <text evidence="2">Belongs to the otopetrin family.</text>
</comment>
<gene>
    <name evidence="11" type="primary">WBGene00272866</name>
</gene>